<accession>A0A8B9NVD5</accession>
<dbReference type="AlphaFoldDB" id="A0A8B9NVD5"/>
<organism evidence="1 2">
    <name type="scientific">Apteryx owenii</name>
    <name type="common">Little spotted kiwi</name>
    <dbReference type="NCBI Taxonomy" id="8824"/>
    <lineage>
        <taxon>Eukaryota</taxon>
        <taxon>Metazoa</taxon>
        <taxon>Chordata</taxon>
        <taxon>Craniata</taxon>
        <taxon>Vertebrata</taxon>
        <taxon>Euteleostomi</taxon>
        <taxon>Archelosauria</taxon>
        <taxon>Archosauria</taxon>
        <taxon>Dinosauria</taxon>
        <taxon>Saurischia</taxon>
        <taxon>Theropoda</taxon>
        <taxon>Coelurosauria</taxon>
        <taxon>Aves</taxon>
        <taxon>Palaeognathae</taxon>
        <taxon>Apterygiformes</taxon>
        <taxon>Apterygidae</taxon>
        <taxon>Apteryx</taxon>
    </lineage>
</organism>
<dbReference type="Proteomes" id="UP000694424">
    <property type="component" value="Unplaced"/>
</dbReference>
<name>A0A8B9NVD5_APTOW</name>
<dbReference type="Ensembl" id="ENSAOWT00000000235.1">
    <property type="protein sequence ID" value="ENSAOWP00000000187.1"/>
    <property type="gene ID" value="ENSAOWG00000000169.1"/>
</dbReference>
<evidence type="ECO:0000313" key="1">
    <source>
        <dbReference type="Ensembl" id="ENSAOWP00000000187.1"/>
    </source>
</evidence>
<protein>
    <submittedName>
        <fullName evidence="1">Uncharacterized protein</fullName>
    </submittedName>
</protein>
<dbReference type="Gene3D" id="3.80.10.10">
    <property type="entry name" value="Ribonuclease Inhibitor"/>
    <property type="match status" value="1"/>
</dbReference>
<reference evidence="1" key="2">
    <citation type="submission" date="2025-09" db="UniProtKB">
        <authorList>
            <consortium name="Ensembl"/>
        </authorList>
    </citation>
    <scope>IDENTIFICATION</scope>
</reference>
<dbReference type="InterPro" id="IPR032675">
    <property type="entry name" value="LRR_dom_sf"/>
</dbReference>
<evidence type="ECO:0000313" key="2">
    <source>
        <dbReference type="Proteomes" id="UP000694424"/>
    </source>
</evidence>
<reference evidence="1" key="1">
    <citation type="submission" date="2025-08" db="UniProtKB">
        <authorList>
            <consortium name="Ensembl"/>
        </authorList>
    </citation>
    <scope>IDENTIFICATION</scope>
</reference>
<keyword evidence="2" id="KW-1185">Reference proteome</keyword>
<dbReference type="SUPFAM" id="SSF52047">
    <property type="entry name" value="RNI-like"/>
    <property type="match status" value="1"/>
</dbReference>
<proteinExistence type="predicted"/>
<sequence length="108" mass="11934">MRSVNNRISVEGALRFALGLKENKTLKNLNVSNFPRKSEGCFGVLKALQANSDTSVEILDLPVSDIPVNKEFADLCDAVKILSPNLLIRHGGNTMLQRKRQSKVELQA</sequence>